<name>A0ABW2PEH7_9ACTN</name>
<feature type="compositionally biased region" description="Low complexity" evidence="1">
    <location>
        <begin position="118"/>
        <end position="135"/>
    </location>
</feature>
<reference evidence="3" key="1">
    <citation type="journal article" date="2019" name="Int. J. Syst. Evol. Microbiol.">
        <title>The Global Catalogue of Microorganisms (GCM) 10K type strain sequencing project: providing services to taxonomists for standard genome sequencing and annotation.</title>
        <authorList>
            <consortium name="The Broad Institute Genomics Platform"/>
            <consortium name="The Broad Institute Genome Sequencing Center for Infectious Disease"/>
            <person name="Wu L."/>
            <person name="Ma J."/>
        </authorList>
    </citation>
    <scope>NUCLEOTIDE SEQUENCE [LARGE SCALE GENOMIC DNA]</scope>
    <source>
        <strain evidence="3">CECT 7649</strain>
    </source>
</reference>
<evidence type="ECO:0000256" key="1">
    <source>
        <dbReference type="SAM" id="MobiDB-lite"/>
    </source>
</evidence>
<dbReference type="RefSeq" id="WP_380830573.1">
    <property type="nucleotide sequence ID" value="NZ_JBHTCG010000031.1"/>
</dbReference>
<dbReference type="InterPro" id="IPR045596">
    <property type="entry name" value="DUF6459"/>
</dbReference>
<gene>
    <name evidence="2" type="ORF">ACFQSB_31925</name>
</gene>
<organism evidence="2 3">
    <name type="scientific">Sphaerisporangium rhizosphaerae</name>
    <dbReference type="NCBI Taxonomy" id="2269375"/>
    <lineage>
        <taxon>Bacteria</taxon>
        <taxon>Bacillati</taxon>
        <taxon>Actinomycetota</taxon>
        <taxon>Actinomycetes</taxon>
        <taxon>Streptosporangiales</taxon>
        <taxon>Streptosporangiaceae</taxon>
        <taxon>Sphaerisporangium</taxon>
    </lineage>
</organism>
<keyword evidence="3" id="KW-1185">Reference proteome</keyword>
<accession>A0ABW2PEH7</accession>
<dbReference type="Proteomes" id="UP001596496">
    <property type="component" value="Unassembled WGS sequence"/>
</dbReference>
<evidence type="ECO:0000313" key="2">
    <source>
        <dbReference type="EMBL" id="MFC7386857.1"/>
    </source>
</evidence>
<feature type="region of interest" description="Disordered" evidence="1">
    <location>
        <begin position="1"/>
        <end position="139"/>
    </location>
</feature>
<feature type="compositionally biased region" description="Pro residues" evidence="1">
    <location>
        <begin position="31"/>
        <end position="40"/>
    </location>
</feature>
<evidence type="ECO:0000313" key="3">
    <source>
        <dbReference type="Proteomes" id="UP001596496"/>
    </source>
</evidence>
<proteinExistence type="predicted"/>
<comment type="caution">
    <text evidence="2">The sequence shown here is derived from an EMBL/GenBank/DDBJ whole genome shotgun (WGS) entry which is preliminary data.</text>
</comment>
<protein>
    <submittedName>
        <fullName evidence="2">Rv3235 family protein</fullName>
    </submittedName>
</protein>
<feature type="compositionally biased region" description="Low complexity" evidence="1">
    <location>
        <begin position="69"/>
        <end position="94"/>
    </location>
</feature>
<feature type="compositionally biased region" description="Pro residues" evidence="1">
    <location>
        <begin position="1"/>
        <end position="10"/>
    </location>
</feature>
<sequence>MPRSPEPSRPVAPSRGGTRPAGPSRAVPLPRLRPVPPADPPYDDERETGHVPPPPTQGALALAYDQPWEAPARAEPSPRPADTPAQPAQPVQPADTLTRSADTPVQPADTLARSADSPAGPAGTPARPGGRLPRLPVAPPPDLRELRGIGQAMAEILAGRRPPATVADRLTGRAYADLVRAGTMIRTRRPPLVALPHVKRPQDGAVEACLLVHCGERSHVLALRLERCGGKWLVTDFETA</sequence>
<dbReference type="EMBL" id="JBHTCG010000031">
    <property type="protein sequence ID" value="MFC7386857.1"/>
    <property type="molecule type" value="Genomic_DNA"/>
</dbReference>
<dbReference type="Pfam" id="PF20060">
    <property type="entry name" value="DUF6459"/>
    <property type="match status" value="1"/>
</dbReference>